<dbReference type="PANTHER" id="PTHR16121">
    <property type="entry name" value="CAP-SPECIFIC MRNA (NUCLEOSIDE-2'-O-)-METHYLTRANSFERASE 1-RELATED"/>
    <property type="match status" value="1"/>
</dbReference>
<dbReference type="OrthoDB" id="534899at2759"/>
<keyword evidence="1" id="KW-0489">Methyltransferase</keyword>
<dbReference type="Proteomes" id="UP000747110">
    <property type="component" value="Unassembled WGS sequence"/>
</dbReference>
<evidence type="ECO:0000313" key="4">
    <source>
        <dbReference type="EMBL" id="GIL83391.1"/>
    </source>
</evidence>
<comment type="caution">
    <text evidence="4">The sequence shown here is derived from an EMBL/GenBank/DDBJ whole genome shotgun (WGS) entry which is preliminary data.</text>
</comment>
<feature type="domain" description="Ribosomal RNA methyltransferase FtsJ" evidence="3">
    <location>
        <begin position="254"/>
        <end position="461"/>
    </location>
</feature>
<dbReference type="SUPFAM" id="SSF53335">
    <property type="entry name" value="S-adenosyl-L-methionine-dependent methyltransferases"/>
    <property type="match status" value="1"/>
</dbReference>
<keyword evidence="1" id="KW-0949">S-adenosyl-L-methionine</keyword>
<gene>
    <name evidence="4" type="ORF">Vretifemale_12219</name>
</gene>
<protein>
    <recommendedName>
        <fullName evidence="1">Cap-specific mRNA (nucleoside-2'-O-)-methyltransferase 1</fullName>
        <ecNumber evidence="1">2.1.1.57</ecNumber>
    </recommendedName>
    <alternativeName>
        <fullName evidence="1">Cap1 2'O-ribose methyltransferase 1</fullName>
    </alternativeName>
</protein>
<dbReference type="InterPro" id="IPR002877">
    <property type="entry name" value="RNA_MeTrfase_FtsJ_dom"/>
</dbReference>
<accession>A0A8J4CHU6</accession>
<dbReference type="GO" id="GO:0004483">
    <property type="term" value="F:methyltransferase cap1 activity"/>
    <property type="evidence" value="ECO:0007669"/>
    <property type="project" value="UniProtKB-UniRule"/>
</dbReference>
<proteinExistence type="predicted"/>
<dbReference type="PANTHER" id="PTHR16121:SF0">
    <property type="entry name" value="CAP-SPECIFIC MRNA (NUCLEOSIDE-2'-O-)-METHYLTRANSFERASE 1"/>
    <property type="match status" value="1"/>
</dbReference>
<dbReference type="EMBL" id="BNCP01000026">
    <property type="protein sequence ID" value="GIL83391.1"/>
    <property type="molecule type" value="Genomic_DNA"/>
</dbReference>
<dbReference type="GO" id="GO:0016556">
    <property type="term" value="P:mRNA modification"/>
    <property type="evidence" value="ECO:0007669"/>
    <property type="project" value="UniProtKB-UniRule"/>
</dbReference>
<evidence type="ECO:0000313" key="5">
    <source>
        <dbReference type="Proteomes" id="UP000747110"/>
    </source>
</evidence>
<keyword evidence="1" id="KW-0808">Transferase</keyword>
<sequence>MYTGPMGPVPMVLVPLVPMVLMGPGPNGHMPTAMPNPMPVPGGPMPVPGGPMPVPGGPMPVPGGPMPVPGGPMPVPGGPMPVPGGPMPVPRGPMPVPGGPMLVPGGPMPVPGGPMSVPGGPRPIPGGPRPVPGGPMPIPGGPMPVPGGPMPIPGGPRPVPGGPMPVSGVQGFEQMSRGARGGGGGGNGDGRGGGAVAGGGGGRVANSGAVLKAMAATRKKTAAGQEMRHEMRERMRYIMFEIDQSNGDFICGRNEPFQFLDVCCCPGGFSTYLITAGPAPRKGIGFSLPPELGGHLPAIPQETDKYLLHFVDVTTVAAGVRVGDMAVGIPGCPRHALQLNAAPDAPPASNCQLVILDGSFLGGKDWIHKETTLPDSENPAFNVYGSETAAHKALLIAQLIIMANNLAPGGALVLRLNMFADLFTAGVLGLLRHVFQGDVSSYKPRSCHVHRGSYYLVCTGFNPLKAYGMQWVPRWNACLAELRKGGMAPRFVPFPGLQLNTQSTLETVWTRALYVYHVHLWRFSKLVEVAMEEKAILDHRMPDRPREGRFTHICGRIFAGVGCHATRCRAAHSFEELHPFVQKAFREPRGFLFMPGSVALAQAPLPSTDPLPETLLELKQQAHMQAVLQAQAAAARQQDALAAAAHAASGNVFGYVGSYDTAVEMGMGGEWVHGMFDRQGQRGNPSKNTQAAPAATSVSSVDDTELRQIVRTVYDDHDIVLEGGFEEEDVGLRGSAEEPGPLPKELPRPPAAEDAQSAAEAVTRDADLEFAATLEIGGKSVSERETNIRPELLRMSGYQPRLGLVTIEIEDEESMDALPPLPRQRLWVAVEGLLGVQELGRWEWGGGMWRETRDISVADEGAPRRQHTQC</sequence>
<comment type="subcellular location">
    <subcellularLocation>
        <location evidence="1">Nucleus</location>
    </subcellularLocation>
</comment>
<dbReference type="InterPro" id="IPR029063">
    <property type="entry name" value="SAM-dependent_MTases_sf"/>
</dbReference>
<dbReference type="GO" id="GO:0005737">
    <property type="term" value="C:cytoplasm"/>
    <property type="evidence" value="ECO:0007669"/>
    <property type="project" value="TreeGrafter"/>
</dbReference>
<dbReference type="GO" id="GO:0006370">
    <property type="term" value="P:7-methylguanosine mRNA capping"/>
    <property type="evidence" value="ECO:0007669"/>
    <property type="project" value="UniProtKB-UniRule"/>
</dbReference>
<dbReference type="Gene3D" id="3.40.50.12760">
    <property type="match status" value="1"/>
</dbReference>
<dbReference type="GO" id="GO:0005634">
    <property type="term" value="C:nucleus"/>
    <property type="evidence" value="ECO:0007669"/>
    <property type="project" value="UniProtKB-SubCell"/>
</dbReference>
<keyword evidence="1" id="KW-0507">mRNA processing</keyword>
<evidence type="ECO:0000256" key="2">
    <source>
        <dbReference type="SAM" id="MobiDB-lite"/>
    </source>
</evidence>
<feature type="compositionally biased region" description="Pro residues" evidence="2">
    <location>
        <begin position="740"/>
        <end position="750"/>
    </location>
</feature>
<dbReference type="GO" id="GO:0032259">
    <property type="term" value="P:methylation"/>
    <property type="evidence" value="ECO:0007669"/>
    <property type="project" value="UniProtKB-KW"/>
</dbReference>
<dbReference type="AlphaFoldDB" id="A0A8J4CHU6"/>
<feature type="compositionally biased region" description="Polar residues" evidence="2">
    <location>
        <begin position="681"/>
        <end position="701"/>
    </location>
</feature>
<reference evidence="4" key="1">
    <citation type="journal article" date="2021" name="Proc. Natl. Acad. Sci. U.S.A.">
        <title>Three genomes in the algal genus Volvox reveal the fate of a haploid sex-determining region after a transition to homothallism.</title>
        <authorList>
            <person name="Yamamoto K."/>
            <person name="Hamaji T."/>
            <person name="Kawai-Toyooka H."/>
            <person name="Matsuzaki R."/>
            <person name="Takahashi F."/>
            <person name="Nishimura Y."/>
            <person name="Kawachi M."/>
            <person name="Noguchi H."/>
            <person name="Minakuchi Y."/>
            <person name="Umen J.G."/>
            <person name="Toyoda A."/>
            <person name="Nozaki H."/>
        </authorList>
    </citation>
    <scope>NUCLEOTIDE SEQUENCE</scope>
    <source>
        <strain evidence="4">NIES-3786</strain>
    </source>
</reference>
<name>A0A8J4CHU6_9CHLO</name>
<keyword evidence="1" id="KW-0539">Nucleus</keyword>
<organism evidence="4 5">
    <name type="scientific">Volvox reticuliferus</name>
    <dbReference type="NCBI Taxonomy" id="1737510"/>
    <lineage>
        <taxon>Eukaryota</taxon>
        <taxon>Viridiplantae</taxon>
        <taxon>Chlorophyta</taxon>
        <taxon>core chlorophytes</taxon>
        <taxon>Chlorophyceae</taxon>
        <taxon>CS clade</taxon>
        <taxon>Chlamydomonadales</taxon>
        <taxon>Volvocaceae</taxon>
        <taxon>Volvox</taxon>
    </lineage>
</organism>
<evidence type="ECO:0000256" key="1">
    <source>
        <dbReference type="RuleBase" id="RU368012"/>
    </source>
</evidence>
<feature type="region of interest" description="Disordered" evidence="2">
    <location>
        <begin position="725"/>
        <end position="758"/>
    </location>
</feature>
<evidence type="ECO:0000259" key="3">
    <source>
        <dbReference type="Pfam" id="PF01728"/>
    </source>
</evidence>
<keyword evidence="5" id="KW-1185">Reference proteome</keyword>
<dbReference type="GO" id="GO:0003676">
    <property type="term" value="F:nucleic acid binding"/>
    <property type="evidence" value="ECO:0007669"/>
    <property type="project" value="UniProtKB-UniRule"/>
</dbReference>
<dbReference type="Pfam" id="PF01728">
    <property type="entry name" value="FtsJ"/>
    <property type="match status" value="1"/>
</dbReference>
<comment type="function">
    <text evidence="1">S-adenosyl-L-methionine-dependent methyltransferase that mediates RNA cap1 2'-O-ribose methylation to the 5'-cap structure of RNAs. Methylates the ribose of the first nucleotide of a m(7)GpppG-capped mRNA to produce m(7)GpppNmp (cap1).</text>
</comment>
<keyword evidence="1" id="KW-0506">mRNA capping</keyword>
<comment type="catalytic activity">
    <reaction evidence="1">
        <text>a 5'-end (N(7)-methyl 5'-triphosphoguanosine)-ribonucleoside in mRNA + S-adenosyl-L-methionine = a 5'-end (N(7)-methyl 5'-triphosphoguanosine)-(2'-O-methyl-ribonucleoside) in mRNA + S-adenosyl-L-homocysteine + H(+)</text>
        <dbReference type="Rhea" id="RHEA:67020"/>
        <dbReference type="Rhea" id="RHEA-COMP:17167"/>
        <dbReference type="Rhea" id="RHEA-COMP:17168"/>
        <dbReference type="ChEBI" id="CHEBI:15378"/>
        <dbReference type="ChEBI" id="CHEBI:57856"/>
        <dbReference type="ChEBI" id="CHEBI:59789"/>
        <dbReference type="ChEBI" id="CHEBI:156461"/>
        <dbReference type="ChEBI" id="CHEBI:167609"/>
        <dbReference type="EC" id="2.1.1.57"/>
    </reaction>
</comment>
<feature type="region of interest" description="Disordered" evidence="2">
    <location>
        <begin position="676"/>
        <end position="701"/>
    </location>
</feature>
<dbReference type="EC" id="2.1.1.57" evidence="1"/>
<dbReference type="InterPro" id="IPR050851">
    <property type="entry name" value="mRNA_Cap_2O-Ribose_MeTrfase"/>
</dbReference>